<evidence type="ECO:0000259" key="4">
    <source>
        <dbReference type="PROSITE" id="PS51379"/>
    </source>
</evidence>
<keyword evidence="1" id="KW-0479">Metal-binding</keyword>
<dbReference type="Pfam" id="PF13459">
    <property type="entry name" value="Fer4_15"/>
    <property type="match status" value="1"/>
</dbReference>
<dbReference type="EMBL" id="JADKCH010000001">
    <property type="protein sequence ID" value="MBK8571649.1"/>
    <property type="molecule type" value="Genomic_DNA"/>
</dbReference>
<dbReference type="PROSITE" id="PS51379">
    <property type="entry name" value="4FE4S_FER_2"/>
    <property type="match status" value="1"/>
</dbReference>
<gene>
    <name evidence="5" type="ORF">IPN91_03190</name>
</gene>
<evidence type="ECO:0000256" key="2">
    <source>
        <dbReference type="ARBA" id="ARBA00023004"/>
    </source>
</evidence>
<dbReference type="GO" id="GO:0046872">
    <property type="term" value="F:metal ion binding"/>
    <property type="evidence" value="ECO:0007669"/>
    <property type="project" value="UniProtKB-KW"/>
</dbReference>
<proteinExistence type="predicted"/>
<keyword evidence="3" id="KW-0411">Iron-sulfur</keyword>
<name>A0A936F012_9BACT</name>
<sequence length="84" mass="9080">MAITKVWIEEGCIVCNACEAECPDVFHVTDTSCNINGSVRKDGVDSENRDEMSELNDDVQTAQEAAIEAAAASCPVEVIKFDKV</sequence>
<dbReference type="Proteomes" id="UP000709959">
    <property type="component" value="Unassembled WGS sequence"/>
</dbReference>
<dbReference type="InterPro" id="IPR017900">
    <property type="entry name" value="4Fe4S_Fe_S_CS"/>
</dbReference>
<dbReference type="SUPFAM" id="SSF54862">
    <property type="entry name" value="4Fe-4S ferredoxins"/>
    <property type="match status" value="1"/>
</dbReference>
<organism evidence="5 6">
    <name type="scientific">Candidatus Geothrix odensensis</name>
    <dbReference type="NCBI Taxonomy" id="2954440"/>
    <lineage>
        <taxon>Bacteria</taxon>
        <taxon>Pseudomonadati</taxon>
        <taxon>Acidobacteriota</taxon>
        <taxon>Holophagae</taxon>
        <taxon>Holophagales</taxon>
        <taxon>Holophagaceae</taxon>
        <taxon>Geothrix</taxon>
    </lineage>
</organism>
<comment type="caution">
    <text evidence="5">The sequence shown here is derived from an EMBL/GenBank/DDBJ whole genome shotgun (WGS) entry which is preliminary data.</text>
</comment>
<accession>A0A936F012</accession>
<reference evidence="5 6" key="1">
    <citation type="submission" date="2020-10" db="EMBL/GenBank/DDBJ databases">
        <title>Connecting structure to function with the recovery of over 1000 high-quality activated sludge metagenome-assembled genomes encoding full-length rRNA genes using long-read sequencing.</title>
        <authorList>
            <person name="Singleton C.M."/>
            <person name="Petriglieri F."/>
            <person name="Kristensen J.M."/>
            <person name="Kirkegaard R.H."/>
            <person name="Michaelsen T.Y."/>
            <person name="Andersen M.H."/>
            <person name="Karst S.M."/>
            <person name="Dueholm M.S."/>
            <person name="Nielsen P.H."/>
            <person name="Albertsen M."/>
        </authorList>
    </citation>
    <scope>NUCLEOTIDE SEQUENCE [LARGE SCALE GENOMIC DNA]</scope>
    <source>
        <strain evidence="5">OdNE_18-Q3-R46-58_MAXAC.008</strain>
    </source>
</reference>
<evidence type="ECO:0000313" key="6">
    <source>
        <dbReference type="Proteomes" id="UP000709959"/>
    </source>
</evidence>
<keyword evidence="2" id="KW-0408">Iron</keyword>
<protein>
    <submittedName>
        <fullName evidence="5">Ferredoxin</fullName>
    </submittedName>
</protein>
<dbReference type="PROSITE" id="PS00198">
    <property type="entry name" value="4FE4S_FER_1"/>
    <property type="match status" value="1"/>
</dbReference>
<dbReference type="GO" id="GO:0051536">
    <property type="term" value="F:iron-sulfur cluster binding"/>
    <property type="evidence" value="ECO:0007669"/>
    <property type="project" value="UniProtKB-KW"/>
</dbReference>
<dbReference type="InterPro" id="IPR017896">
    <property type="entry name" value="4Fe4S_Fe-S-bd"/>
</dbReference>
<evidence type="ECO:0000313" key="5">
    <source>
        <dbReference type="EMBL" id="MBK8571649.1"/>
    </source>
</evidence>
<evidence type="ECO:0000256" key="1">
    <source>
        <dbReference type="ARBA" id="ARBA00022723"/>
    </source>
</evidence>
<feature type="domain" description="4Fe-4S ferredoxin-type" evidence="4">
    <location>
        <begin position="4"/>
        <end position="31"/>
    </location>
</feature>
<evidence type="ECO:0000256" key="3">
    <source>
        <dbReference type="ARBA" id="ARBA00023014"/>
    </source>
</evidence>
<dbReference type="AlphaFoldDB" id="A0A936F012"/>
<dbReference type="Gene3D" id="3.30.70.20">
    <property type="match status" value="1"/>
</dbReference>